<dbReference type="InterPro" id="IPR039424">
    <property type="entry name" value="SBP_5"/>
</dbReference>
<evidence type="ECO:0000313" key="6">
    <source>
        <dbReference type="Proteomes" id="UP000197638"/>
    </source>
</evidence>
<dbReference type="GO" id="GO:0043190">
    <property type="term" value="C:ATP-binding cassette (ABC) transporter complex"/>
    <property type="evidence" value="ECO:0007669"/>
    <property type="project" value="InterPro"/>
</dbReference>
<comment type="similarity">
    <text evidence="1">Belongs to the bacterial solute-binding protein 5 family.</text>
</comment>
<dbReference type="PROSITE" id="PS51257">
    <property type="entry name" value="PROKAR_LIPOPROTEIN"/>
    <property type="match status" value="1"/>
</dbReference>
<evidence type="ECO:0000256" key="1">
    <source>
        <dbReference type="ARBA" id="ARBA00005695"/>
    </source>
</evidence>
<dbReference type="GO" id="GO:0003677">
    <property type="term" value="F:DNA binding"/>
    <property type="evidence" value="ECO:0007669"/>
    <property type="project" value="UniProtKB-KW"/>
</dbReference>
<gene>
    <name evidence="5" type="ORF">CBG61_03545</name>
</gene>
<dbReference type="RefSeq" id="WP_088764879.1">
    <property type="nucleotide sequence ID" value="NZ_CP022123.1"/>
</dbReference>
<evidence type="ECO:0000256" key="2">
    <source>
        <dbReference type="ARBA" id="ARBA00022448"/>
    </source>
</evidence>
<dbReference type="InterPro" id="IPR030678">
    <property type="entry name" value="Peptide/Ni-bd"/>
</dbReference>
<keyword evidence="3" id="KW-0732">Signal</keyword>
<dbReference type="AlphaFoldDB" id="A0A241Q0G8"/>
<dbReference type="Gene3D" id="3.40.190.10">
    <property type="entry name" value="Periplasmic binding protein-like II"/>
    <property type="match status" value="1"/>
</dbReference>
<dbReference type="Proteomes" id="UP000197638">
    <property type="component" value="Chromosome"/>
</dbReference>
<dbReference type="InterPro" id="IPR000914">
    <property type="entry name" value="SBP_5_dom"/>
</dbReference>
<dbReference type="GO" id="GO:0042597">
    <property type="term" value="C:periplasmic space"/>
    <property type="evidence" value="ECO:0007669"/>
    <property type="project" value="UniProtKB-ARBA"/>
</dbReference>
<evidence type="ECO:0000259" key="4">
    <source>
        <dbReference type="Pfam" id="PF00496"/>
    </source>
</evidence>
<protein>
    <submittedName>
        <fullName evidence="5">DNA-binding protein</fullName>
    </submittedName>
</protein>
<dbReference type="Gene3D" id="3.90.76.10">
    <property type="entry name" value="Dipeptide-binding Protein, Domain 1"/>
    <property type="match status" value="1"/>
</dbReference>
<sequence length="508" mass="58007">MKKNFIYLCLIVIIVLIACSGKEDDKKEIIQNKEDKTITIAEKAEIKTLDPQKTVDSASLSVIQMINQKLFKIDNDGNIIPEIAEEVTKVDTKTTLIKIKKDLFFSNGEPVTVDDVLFSLNRAKESPRMTQDFYMIESFEKVDDATIKVKTFYEAGNLLHKLASMGASIMNKKALEENENNIIGSGMFKLKEWVAGDRIVLERNEYFKEANSNVKEIIIKFIPEANSRMIMLETGEVDIAEALLPLDFQKISREDDKFTTVEMQSSSNMFIGFDLRDKHLSDKRVRQAIAYAINNQDIVDSIYNGSATVATSPIPKITTGHNENSNPYEQNIEKAKELLAEVGYPNGFDIVLNVNEDNQRVDTAVVIQDNLKAIGINVQIKTYQWASYVAFVENPSQEKGMFLMAWNIANDDPDELLYPLYHSSQIDAHTNVVFYKNEDFDSLISKARETIDKEKRIDLYKKAQDIIQEDLPHYAILYPMQNFAYKKNIKGIEVNKRGYFNFQNTIVE</sequence>
<evidence type="ECO:0000313" key="5">
    <source>
        <dbReference type="EMBL" id="ASG28099.1"/>
    </source>
</evidence>
<dbReference type="PIRSF" id="PIRSF002741">
    <property type="entry name" value="MppA"/>
    <property type="match status" value="1"/>
</dbReference>
<evidence type="ECO:0000256" key="3">
    <source>
        <dbReference type="ARBA" id="ARBA00022729"/>
    </source>
</evidence>
<dbReference type="EMBL" id="CP022123">
    <property type="protein sequence ID" value="ASG28099.1"/>
    <property type="molecule type" value="Genomic_DNA"/>
</dbReference>
<name>A0A241Q0G8_FUSNP</name>
<keyword evidence="5" id="KW-0238">DNA-binding</keyword>
<dbReference type="PANTHER" id="PTHR30290">
    <property type="entry name" value="PERIPLASMIC BINDING COMPONENT OF ABC TRANSPORTER"/>
    <property type="match status" value="1"/>
</dbReference>
<dbReference type="SUPFAM" id="SSF53850">
    <property type="entry name" value="Periplasmic binding protein-like II"/>
    <property type="match status" value="1"/>
</dbReference>
<dbReference type="CDD" id="cd00995">
    <property type="entry name" value="PBP2_NikA_DppA_OppA_like"/>
    <property type="match status" value="1"/>
</dbReference>
<organism evidence="5 6">
    <name type="scientific">Fusobacterium nucleatum subsp. polymorphum</name>
    <name type="common">Fusobacterium polymorphum</name>
    <dbReference type="NCBI Taxonomy" id="76857"/>
    <lineage>
        <taxon>Bacteria</taxon>
        <taxon>Fusobacteriati</taxon>
        <taxon>Fusobacteriota</taxon>
        <taxon>Fusobacteriia</taxon>
        <taxon>Fusobacteriales</taxon>
        <taxon>Fusobacteriaceae</taxon>
        <taxon>Fusobacterium</taxon>
    </lineage>
</organism>
<dbReference type="GO" id="GO:1904680">
    <property type="term" value="F:peptide transmembrane transporter activity"/>
    <property type="evidence" value="ECO:0007669"/>
    <property type="project" value="TreeGrafter"/>
</dbReference>
<dbReference type="Gene3D" id="3.10.105.10">
    <property type="entry name" value="Dipeptide-binding Protein, Domain 3"/>
    <property type="match status" value="1"/>
</dbReference>
<proteinExistence type="inferred from homology"/>
<dbReference type="Pfam" id="PF00496">
    <property type="entry name" value="SBP_bac_5"/>
    <property type="match status" value="1"/>
</dbReference>
<accession>A0A241Q0G8</accession>
<dbReference type="PANTHER" id="PTHR30290:SF9">
    <property type="entry name" value="OLIGOPEPTIDE-BINDING PROTEIN APPA"/>
    <property type="match status" value="1"/>
</dbReference>
<keyword evidence="2" id="KW-0813">Transport</keyword>
<dbReference type="GO" id="GO:0015833">
    <property type="term" value="P:peptide transport"/>
    <property type="evidence" value="ECO:0007669"/>
    <property type="project" value="TreeGrafter"/>
</dbReference>
<reference evidence="5 6" key="1">
    <citation type="submission" date="2017-06" db="EMBL/GenBank/DDBJ databases">
        <title>Genome sequencing of Fusobacterium nucleatum subsp. polymorphum KCOM 1275 (=ChDC F310).</title>
        <authorList>
            <person name="Kook J.-K."/>
            <person name="Park S.-N."/>
            <person name="Lim Y.K."/>
            <person name="Roh H."/>
        </authorList>
    </citation>
    <scope>NUCLEOTIDE SEQUENCE [LARGE SCALE GENOMIC DNA]</scope>
    <source>
        <strain evidence="5 6">KCOM 1275</strain>
    </source>
</reference>
<feature type="domain" description="Solute-binding protein family 5" evidence="4">
    <location>
        <begin position="79"/>
        <end position="426"/>
    </location>
</feature>